<dbReference type="FunFam" id="3.40.1490.10:FF:000001">
    <property type="entry name" value="Peptidyl-tRNA hydrolase 2"/>
    <property type="match status" value="1"/>
</dbReference>
<dbReference type="AlphaFoldDB" id="B4MR52"/>
<dbReference type="OrthoDB" id="1733656at2759"/>
<reference evidence="5 6" key="1">
    <citation type="journal article" date="2007" name="Nature">
        <title>Evolution of genes and genomes on the Drosophila phylogeny.</title>
        <authorList>
            <consortium name="Drosophila 12 Genomes Consortium"/>
            <person name="Clark A.G."/>
            <person name="Eisen M.B."/>
            <person name="Smith D.R."/>
            <person name="Bergman C.M."/>
            <person name="Oliver B."/>
            <person name="Markow T.A."/>
            <person name="Kaufman T.C."/>
            <person name="Kellis M."/>
            <person name="Gelbart W."/>
            <person name="Iyer V.N."/>
            <person name="Pollard D.A."/>
            <person name="Sackton T.B."/>
            <person name="Larracuente A.M."/>
            <person name="Singh N.D."/>
            <person name="Abad J.P."/>
            <person name="Abt D.N."/>
            <person name="Adryan B."/>
            <person name="Aguade M."/>
            <person name="Akashi H."/>
            <person name="Anderson W.W."/>
            <person name="Aquadro C.F."/>
            <person name="Ardell D.H."/>
            <person name="Arguello R."/>
            <person name="Artieri C.G."/>
            <person name="Barbash D.A."/>
            <person name="Barker D."/>
            <person name="Barsanti P."/>
            <person name="Batterham P."/>
            <person name="Batzoglou S."/>
            <person name="Begun D."/>
            <person name="Bhutkar A."/>
            <person name="Blanco E."/>
            <person name="Bosak S.A."/>
            <person name="Bradley R.K."/>
            <person name="Brand A.D."/>
            <person name="Brent M.R."/>
            <person name="Brooks A.N."/>
            <person name="Brown R.H."/>
            <person name="Butlin R.K."/>
            <person name="Caggese C."/>
            <person name="Calvi B.R."/>
            <person name="Bernardo de Carvalho A."/>
            <person name="Caspi A."/>
            <person name="Castrezana S."/>
            <person name="Celniker S.E."/>
            <person name="Chang J.L."/>
            <person name="Chapple C."/>
            <person name="Chatterji S."/>
            <person name="Chinwalla A."/>
            <person name="Civetta A."/>
            <person name="Clifton S.W."/>
            <person name="Comeron J.M."/>
            <person name="Costello J.C."/>
            <person name="Coyne J.A."/>
            <person name="Daub J."/>
            <person name="David R.G."/>
            <person name="Delcher A.L."/>
            <person name="Delehaunty K."/>
            <person name="Do C.B."/>
            <person name="Ebling H."/>
            <person name="Edwards K."/>
            <person name="Eickbush T."/>
            <person name="Evans J.D."/>
            <person name="Filipski A."/>
            <person name="Findeiss S."/>
            <person name="Freyhult E."/>
            <person name="Fulton L."/>
            <person name="Fulton R."/>
            <person name="Garcia A.C."/>
            <person name="Gardiner A."/>
            <person name="Garfield D.A."/>
            <person name="Garvin B.E."/>
            <person name="Gibson G."/>
            <person name="Gilbert D."/>
            <person name="Gnerre S."/>
            <person name="Godfrey J."/>
            <person name="Good R."/>
            <person name="Gotea V."/>
            <person name="Gravely B."/>
            <person name="Greenberg A.J."/>
            <person name="Griffiths-Jones S."/>
            <person name="Gross S."/>
            <person name="Guigo R."/>
            <person name="Gustafson E.A."/>
            <person name="Haerty W."/>
            <person name="Hahn M.W."/>
            <person name="Halligan D.L."/>
            <person name="Halpern A.L."/>
            <person name="Halter G.M."/>
            <person name="Han M.V."/>
            <person name="Heger A."/>
            <person name="Hillier L."/>
            <person name="Hinrichs A.S."/>
            <person name="Holmes I."/>
            <person name="Hoskins R.A."/>
            <person name="Hubisz M.J."/>
            <person name="Hultmark D."/>
            <person name="Huntley M.A."/>
            <person name="Jaffe D.B."/>
            <person name="Jagadeeshan S."/>
            <person name="Jeck W.R."/>
            <person name="Johnson J."/>
            <person name="Jones C.D."/>
            <person name="Jordan W.C."/>
            <person name="Karpen G.H."/>
            <person name="Kataoka E."/>
            <person name="Keightley P.D."/>
            <person name="Kheradpour P."/>
            <person name="Kirkness E.F."/>
            <person name="Koerich L.B."/>
            <person name="Kristiansen K."/>
            <person name="Kudrna D."/>
            <person name="Kulathinal R.J."/>
            <person name="Kumar S."/>
            <person name="Kwok R."/>
            <person name="Lander E."/>
            <person name="Langley C.H."/>
            <person name="Lapoint R."/>
            <person name="Lazzaro B.P."/>
            <person name="Lee S.J."/>
            <person name="Levesque L."/>
            <person name="Li R."/>
            <person name="Lin C.F."/>
            <person name="Lin M.F."/>
            <person name="Lindblad-Toh K."/>
            <person name="Llopart A."/>
            <person name="Long M."/>
            <person name="Low L."/>
            <person name="Lozovsky E."/>
            <person name="Lu J."/>
            <person name="Luo M."/>
            <person name="Machado C.A."/>
            <person name="Makalowski W."/>
            <person name="Marzo M."/>
            <person name="Matsuda M."/>
            <person name="Matzkin L."/>
            <person name="McAllister B."/>
            <person name="McBride C.S."/>
            <person name="McKernan B."/>
            <person name="McKernan K."/>
            <person name="Mendez-Lago M."/>
            <person name="Minx P."/>
            <person name="Mollenhauer M.U."/>
            <person name="Montooth K."/>
            <person name="Mount S.M."/>
            <person name="Mu X."/>
            <person name="Myers E."/>
            <person name="Negre B."/>
            <person name="Newfeld S."/>
            <person name="Nielsen R."/>
            <person name="Noor M.A."/>
            <person name="O'Grady P."/>
            <person name="Pachter L."/>
            <person name="Papaceit M."/>
            <person name="Parisi M.J."/>
            <person name="Parisi M."/>
            <person name="Parts L."/>
            <person name="Pedersen J.S."/>
            <person name="Pesole G."/>
            <person name="Phillippy A.M."/>
            <person name="Ponting C.P."/>
            <person name="Pop M."/>
            <person name="Porcelli D."/>
            <person name="Powell J.R."/>
            <person name="Prohaska S."/>
            <person name="Pruitt K."/>
            <person name="Puig M."/>
            <person name="Quesneville H."/>
            <person name="Ram K.R."/>
            <person name="Rand D."/>
            <person name="Rasmussen M.D."/>
            <person name="Reed L.K."/>
            <person name="Reenan R."/>
            <person name="Reily A."/>
            <person name="Remington K.A."/>
            <person name="Rieger T.T."/>
            <person name="Ritchie M.G."/>
            <person name="Robin C."/>
            <person name="Rogers Y.H."/>
            <person name="Rohde C."/>
            <person name="Rozas J."/>
            <person name="Rubenfield M.J."/>
            <person name="Ruiz A."/>
            <person name="Russo S."/>
            <person name="Salzberg S.L."/>
            <person name="Sanchez-Gracia A."/>
            <person name="Saranga D.J."/>
            <person name="Sato H."/>
            <person name="Schaeffer S.W."/>
            <person name="Schatz M.C."/>
            <person name="Schlenke T."/>
            <person name="Schwartz R."/>
            <person name="Segarra C."/>
            <person name="Singh R.S."/>
            <person name="Sirot L."/>
            <person name="Sirota M."/>
            <person name="Sisneros N.B."/>
            <person name="Smith C.D."/>
            <person name="Smith T.F."/>
            <person name="Spieth J."/>
            <person name="Stage D.E."/>
            <person name="Stark A."/>
            <person name="Stephan W."/>
            <person name="Strausberg R.L."/>
            <person name="Strempel S."/>
            <person name="Sturgill D."/>
            <person name="Sutton G."/>
            <person name="Sutton G.G."/>
            <person name="Tao W."/>
            <person name="Teichmann S."/>
            <person name="Tobari Y.N."/>
            <person name="Tomimura Y."/>
            <person name="Tsolas J.M."/>
            <person name="Valente V.L."/>
            <person name="Venter E."/>
            <person name="Venter J.C."/>
            <person name="Vicario S."/>
            <person name="Vieira F.G."/>
            <person name="Vilella A.J."/>
            <person name="Villasante A."/>
            <person name="Walenz B."/>
            <person name="Wang J."/>
            <person name="Wasserman M."/>
            <person name="Watts T."/>
            <person name="Wilson D."/>
            <person name="Wilson R.K."/>
            <person name="Wing R.A."/>
            <person name="Wolfner M.F."/>
            <person name="Wong A."/>
            <person name="Wong G.K."/>
            <person name="Wu C.I."/>
            <person name="Wu G."/>
            <person name="Yamamoto D."/>
            <person name="Yang H.P."/>
            <person name="Yang S.P."/>
            <person name="Yorke J.A."/>
            <person name="Yoshida K."/>
            <person name="Zdobnov E."/>
            <person name="Zhang P."/>
            <person name="Zhang Y."/>
            <person name="Zimin A.V."/>
            <person name="Baldwin J."/>
            <person name="Abdouelleil A."/>
            <person name="Abdulkadir J."/>
            <person name="Abebe A."/>
            <person name="Abera B."/>
            <person name="Abreu J."/>
            <person name="Acer S.C."/>
            <person name="Aftuck L."/>
            <person name="Alexander A."/>
            <person name="An P."/>
            <person name="Anderson E."/>
            <person name="Anderson S."/>
            <person name="Arachi H."/>
            <person name="Azer M."/>
            <person name="Bachantsang P."/>
            <person name="Barry A."/>
            <person name="Bayul T."/>
            <person name="Berlin A."/>
            <person name="Bessette D."/>
            <person name="Bloom T."/>
            <person name="Blye J."/>
            <person name="Boguslavskiy L."/>
            <person name="Bonnet C."/>
            <person name="Boukhgalter B."/>
            <person name="Bourzgui I."/>
            <person name="Brown A."/>
            <person name="Cahill P."/>
            <person name="Channer S."/>
            <person name="Cheshatsang Y."/>
            <person name="Chuda L."/>
            <person name="Citroen M."/>
            <person name="Collymore A."/>
            <person name="Cooke P."/>
            <person name="Costello M."/>
            <person name="D'Aco K."/>
            <person name="Daza R."/>
            <person name="De Haan G."/>
            <person name="DeGray S."/>
            <person name="DeMaso C."/>
            <person name="Dhargay N."/>
            <person name="Dooley K."/>
            <person name="Dooley E."/>
            <person name="Doricent M."/>
            <person name="Dorje P."/>
            <person name="Dorjee K."/>
            <person name="Dupes A."/>
            <person name="Elong R."/>
            <person name="Falk J."/>
            <person name="Farina A."/>
            <person name="Faro S."/>
            <person name="Ferguson D."/>
            <person name="Fisher S."/>
            <person name="Foley C.D."/>
            <person name="Franke A."/>
            <person name="Friedrich D."/>
            <person name="Gadbois L."/>
            <person name="Gearin G."/>
            <person name="Gearin C.R."/>
            <person name="Giannoukos G."/>
            <person name="Goode T."/>
            <person name="Graham J."/>
            <person name="Grandbois E."/>
            <person name="Grewal S."/>
            <person name="Gyaltsen K."/>
            <person name="Hafez N."/>
            <person name="Hagos B."/>
            <person name="Hall J."/>
            <person name="Henson C."/>
            <person name="Hollinger A."/>
            <person name="Honan T."/>
            <person name="Huard M.D."/>
            <person name="Hughes L."/>
            <person name="Hurhula B."/>
            <person name="Husby M.E."/>
            <person name="Kamat A."/>
            <person name="Kanga B."/>
            <person name="Kashin S."/>
            <person name="Khazanovich D."/>
            <person name="Kisner P."/>
            <person name="Lance K."/>
            <person name="Lara M."/>
            <person name="Lee W."/>
            <person name="Lennon N."/>
            <person name="Letendre F."/>
            <person name="LeVine R."/>
            <person name="Lipovsky A."/>
            <person name="Liu X."/>
            <person name="Liu J."/>
            <person name="Liu S."/>
            <person name="Lokyitsang T."/>
            <person name="Lokyitsang Y."/>
            <person name="Lubonja R."/>
            <person name="Lui A."/>
            <person name="MacDonald P."/>
            <person name="Magnisalis V."/>
            <person name="Maru K."/>
            <person name="Matthews C."/>
            <person name="McCusker W."/>
            <person name="McDonough S."/>
            <person name="Mehta T."/>
            <person name="Meldrim J."/>
            <person name="Meneus L."/>
            <person name="Mihai O."/>
            <person name="Mihalev A."/>
            <person name="Mihova T."/>
            <person name="Mittelman R."/>
            <person name="Mlenga V."/>
            <person name="Montmayeur A."/>
            <person name="Mulrain L."/>
            <person name="Navidi A."/>
            <person name="Naylor J."/>
            <person name="Negash T."/>
            <person name="Nguyen T."/>
            <person name="Nguyen N."/>
            <person name="Nicol R."/>
            <person name="Norbu C."/>
            <person name="Norbu N."/>
            <person name="Novod N."/>
            <person name="O'Neill B."/>
            <person name="Osman S."/>
            <person name="Markiewicz E."/>
            <person name="Oyono O.L."/>
            <person name="Patti C."/>
            <person name="Phunkhang P."/>
            <person name="Pierre F."/>
            <person name="Priest M."/>
            <person name="Raghuraman S."/>
            <person name="Rege F."/>
            <person name="Reyes R."/>
            <person name="Rise C."/>
            <person name="Rogov P."/>
            <person name="Ross K."/>
            <person name="Ryan E."/>
            <person name="Settipalli S."/>
            <person name="Shea T."/>
            <person name="Sherpa N."/>
            <person name="Shi L."/>
            <person name="Shih D."/>
            <person name="Sparrow T."/>
            <person name="Spaulding J."/>
            <person name="Stalker J."/>
            <person name="Stange-Thomann N."/>
            <person name="Stavropoulos S."/>
            <person name="Stone C."/>
            <person name="Strader C."/>
            <person name="Tesfaye S."/>
            <person name="Thomson T."/>
            <person name="Thoulutsang Y."/>
            <person name="Thoulutsang D."/>
            <person name="Topham K."/>
            <person name="Topping I."/>
            <person name="Tsamla T."/>
            <person name="Vassiliev H."/>
            <person name="Vo A."/>
            <person name="Wangchuk T."/>
            <person name="Wangdi T."/>
            <person name="Weiand M."/>
            <person name="Wilkinson J."/>
            <person name="Wilson A."/>
            <person name="Yadav S."/>
            <person name="Young G."/>
            <person name="Yu Q."/>
            <person name="Zembek L."/>
            <person name="Zhong D."/>
            <person name="Zimmer A."/>
            <person name="Zwirko Z."/>
            <person name="Jaffe D.B."/>
            <person name="Alvarez P."/>
            <person name="Brockman W."/>
            <person name="Butler J."/>
            <person name="Chin C."/>
            <person name="Gnerre S."/>
            <person name="Grabherr M."/>
            <person name="Kleber M."/>
            <person name="Mauceli E."/>
            <person name="MacCallum I."/>
        </authorList>
    </citation>
    <scope>NUCLEOTIDE SEQUENCE [LARGE SCALE GENOMIC DNA]</scope>
    <source>
        <strain evidence="6">Tucson 14030-0811.24</strain>
    </source>
</reference>
<dbReference type="InParanoid" id="B4MR52"/>
<comment type="similarity">
    <text evidence="3">Belongs to the PTH2 family.</text>
</comment>
<dbReference type="InterPro" id="IPR002833">
    <property type="entry name" value="PTH2"/>
</dbReference>
<sequence length="176" mass="19477">MPGALESEQDPVEVMLKKTGCIDLHYKVQECIAETGDWRMCQEKVKEFKACMQNVPTSTKLALIVRGDLKMSKGKTAAQCAHAAIMCYQNAAQGSQEQSALLQYWCRMGQPKIVLRVENYKELEDLQLKGREAKMVAALVRDAGRTQLEAGTATVLGLGPAPTEEVDKLVKHLKLL</sequence>
<dbReference type="EC" id="3.1.1.29" evidence="1"/>
<dbReference type="eggNOG" id="KOG3282">
    <property type="taxonomic scope" value="Eukaryota"/>
</dbReference>
<dbReference type="PANTHER" id="PTHR12649">
    <property type="entry name" value="PEPTIDYL-TRNA HYDROLASE 2"/>
    <property type="match status" value="1"/>
</dbReference>
<dbReference type="PhylomeDB" id="B4MR52"/>
<dbReference type="GO" id="GO:0004045">
    <property type="term" value="F:peptidyl-tRNA hydrolase activity"/>
    <property type="evidence" value="ECO:0007669"/>
    <property type="project" value="UniProtKB-EC"/>
</dbReference>
<evidence type="ECO:0000256" key="1">
    <source>
        <dbReference type="ARBA" id="ARBA00013260"/>
    </source>
</evidence>
<dbReference type="Gene3D" id="3.40.1490.10">
    <property type="entry name" value="Bit1"/>
    <property type="match status" value="1"/>
</dbReference>
<dbReference type="PANTHER" id="PTHR12649:SF26">
    <property type="entry name" value="AMINOACYL-TRNA HYDROLASE"/>
    <property type="match status" value="1"/>
</dbReference>
<dbReference type="SUPFAM" id="SSF102462">
    <property type="entry name" value="Peptidyl-tRNA hydrolase II"/>
    <property type="match status" value="1"/>
</dbReference>
<dbReference type="InterPro" id="IPR023476">
    <property type="entry name" value="Pep_tRNA_hydro_II_dom_sf"/>
</dbReference>
<dbReference type="KEGG" id="dwi:6640090"/>
<proteinExistence type="inferred from homology"/>
<dbReference type="EMBL" id="CH963849">
    <property type="protein sequence ID" value="EDW74591.1"/>
    <property type="molecule type" value="Genomic_DNA"/>
</dbReference>
<protein>
    <recommendedName>
        <fullName evidence="1">peptidyl-tRNA hydrolase</fullName>
        <ecNumber evidence="1">3.1.1.29</ecNumber>
    </recommendedName>
</protein>
<dbReference type="Pfam" id="PF01981">
    <property type="entry name" value="PTH2"/>
    <property type="match status" value="1"/>
</dbReference>
<name>B4MR52_DROWI</name>
<dbReference type="OMA" id="CRQTLNN"/>
<evidence type="ECO:0000313" key="6">
    <source>
        <dbReference type="Proteomes" id="UP000007798"/>
    </source>
</evidence>
<dbReference type="Proteomes" id="UP000007798">
    <property type="component" value="Unassembled WGS sequence"/>
</dbReference>
<dbReference type="CDD" id="cd02430">
    <property type="entry name" value="PTH2"/>
    <property type="match status" value="1"/>
</dbReference>
<dbReference type="NCBIfam" id="TIGR00283">
    <property type="entry name" value="arch_pth2"/>
    <property type="match status" value="1"/>
</dbReference>
<dbReference type="NCBIfam" id="NF003314">
    <property type="entry name" value="PRK04322.1"/>
    <property type="match status" value="1"/>
</dbReference>
<keyword evidence="6" id="KW-1185">Reference proteome</keyword>
<evidence type="ECO:0000313" key="5">
    <source>
        <dbReference type="EMBL" id="EDW74591.1"/>
    </source>
</evidence>
<organism evidence="6">
    <name type="scientific">Drosophila willistoni</name>
    <name type="common">Fruit fly</name>
    <dbReference type="NCBI Taxonomy" id="7260"/>
    <lineage>
        <taxon>Eukaryota</taxon>
        <taxon>Metazoa</taxon>
        <taxon>Ecdysozoa</taxon>
        <taxon>Arthropoda</taxon>
        <taxon>Hexapoda</taxon>
        <taxon>Insecta</taxon>
        <taxon>Pterygota</taxon>
        <taxon>Neoptera</taxon>
        <taxon>Endopterygota</taxon>
        <taxon>Diptera</taxon>
        <taxon>Brachycera</taxon>
        <taxon>Muscomorpha</taxon>
        <taxon>Ephydroidea</taxon>
        <taxon>Drosophilidae</taxon>
        <taxon>Drosophila</taxon>
        <taxon>Sophophora</taxon>
    </lineage>
</organism>
<accession>B4MR52</accession>
<evidence type="ECO:0000256" key="3">
    <source>
        <dbReference type="ARBA" id="ARBA00038050"/>
    </source>
</evidence>
<comment type="catalytic activity">
    <reaction evidence="4">
        <text>an N-acyl-L-alpha-aminoacyl-tRNA + H2O = an N-acyl-L-amino acid + a tRNA + H(+)</text>
        <dbReference type="Rhea" id="RHEA:54448"/>
        <dbReference type="Rhea" id="RHEA-COMP:10123"/>
        <dbReference type="Rhea" id="RHEA-COMP:13883"/>
        <dbReference type="ChEBI" id="CHEBI:15377"/>
        <dbReference type="ChEBI" id="CHEBI:15378"/>
        <dbReference type="ChEBI" id="CHEBI:59874"/>
        <dbReference type="ChEBI" id="CHEBI:78442"/>
        <dbReference type="ChEBI" id="CHEBI:138191"/>
        <dbReference type="EC" id="3.1.1.29"/>
    </reaction>
</comment>
<dbReference type="STRING" id="7260.B4MR52"/>
<dbReference type="eggNOG" id="KOG4138">
    <property type="taxonomic scope" value="Eukaryota"/>
</dbReference>
<evidence type="ECO:0000256" key="2">
    <source>
        <dbReference type="ARBA" id="ARBA00022801"/>
    </source>
</evidence>
<dbReference type="HOGENOM" id="CLU_073661_2_2_1"/>
<dbReference type="GO" id="GO:0005829">
    <property type="term" value="C:cytosol"/>
    <property type="evidence" value="ECO:0007669"/>
    <property type="project" value="TreeGrafter"/>
</dbReference>
<evidence type="ECO:0000256" key="4">
    <source>
        <dbReference type="ARBA" id="ARBA00048707"/>
    </source>
</evidence>
<dbReference type="FunCoup" id="B4MR52">
    <property type="interactions" value="168"/>
</dbReference>
<keyword evidence="2" id="KW-0378">Hydrolase</keyword>
<gene>
    <name evidence="5" type="primary">Dwil\GK22001</name>
    <name evidence="5" type="ORF">Dwil_GK22001</name>
</gene>